<name>A0A1H5RIC7_9PSEU</name>
<organism evidence="1 2">
    <name type="scientific">Amycolatopsis pretoriensis</name>
    <dbReference type="NCBI Taxonomy" id="218821"/>
    <lineage>
        <taxon>Bacteria</taxon>
        <taxon>Bacillati</taxon>
        <taxon>Actinomycetota</taxon>
        <taxon>Actinomycetes</taxon>
        <taxon>Pseudonocardiales</taxon>
        <taxon>Pseudonocardiaceae</taxon>
        <taxon>Amycolatopsis</taxon>
    </lineage>
</organism>
<evidence type="ECO:0000313" key="2">
    <source>
        <dbReference type="Proteomes" id="UP000198878"/>
    </source>
</evidence>
<sequence length="48" mass="5340">MACWDDRAQRVRMHVAEVGEPGLWDRVVVHFTQLEMHGPLAPVIGAAS</sequence>
<proteinExistence type="predicted"/>
<reference evidence="2" key="1">
    <citation type="submission" date="2016-10" db="EMBL/GenBank/DDBJ databases">
        <authorList>
            <person name="Varghese N."/>
            <person name="Submissions S."/>
        </authorList>
    </citation>
    <scope>NUCLEOTIDE SEQUENCE [LARGE SCALE GENOMIC DNA]</scope>
    <source>
        <strain evidence="2">DSM 44654</strain>
    </source>
</reference>
<protein>
    <submittedName>
        <fullName evidence="1">Uncharacterized protein</fullName>
    </submittedName>
</protein>
<dbReference type="AlphaFoldDB" id="A0A1H5RIC7"/>
<gene>
    <name evidence="1" type="ORF">SAMN05421837_11863</name>
</gene>
<accession>A0A1H5RIC7</accession>
<dbReference type="EMBL" id="FNUJ01000018">
    <property type="protein sequence ID" value="SEF38112.1"/>
    <property type="molecule type" value="Genomic_DNA"/>
</dbReference>
<dbReference type="Proteomes" id="UP000198878">
    <property type="component" value="Unassembled WGS sequence"/>
</dbReference>
<dbReference type="STRING" id="218821.SAMN05421837_11863"/>
<evidence type="ECO:0000313" key="1">
    <source>
        <dbReference type="EMBL" id="SEF38112.1"/>
    </source>
</evidence>
<keyword evidence="2" id="KW-1185">Reference proteome</keyword>